<dbReference type="SUPFAM" id="SSF51735">
    <property type="entry name" value="NAD(P)-binding Rossmann-fold domains"/>
    <property type="match status" value="1"/>
</dbReference>
<dbReference type="EMBL" id="NBYX01000026">
    <property type="protein sequence ID" value="ORT80981.1"/>
    <property type="molecule type" value="Genomic_DNA"/>
</dbReference>
<sequence>MSGESPVAASNAATITPNSIVNTSSIAAHIGFADAAESTASKHSVNGLTKRPAVEGVGVGAPANAAAPRPVATQMSDRYRGGDESANAGFPSTISAKRAVAGQSARAASASKQVTQLRNAVDVGGGHVGSPNRSVSSCKNALLAAVRYAPLRSKTAAVRVGRGGSSGTGCRPSCTRAM</sequence>
<gene>
    <name evidence="1" type="ORF">B7G54_32500</name>
</gene>
<dbReference type="InterPro" id="IPR036291">
    <property type="entry name" value="NAD(P)-bd_dom_sf"/>
</dbReference>
<reference evidence="1 2" key="1">
    <citation type="submission" date="2017-04" db="EMBL/GenBank/DDBJ databases">
        <title>Burkholderia puraquae sp. nov., a novel Burkholderia cepacia complex species from hospital setting samples.</title>
        <authorList>
            <person name="Martina P."/>
            <person name="Leguizamon M."/>
            <person name="Prieto C."/>
            <person name="Sousa S."/>
            <person name="Montanaro P."/>
            <person name="Draghi W."/>
            <person name="Staembler M."/>
            <person name="Bettiol M."/>
            <person name="Figoli C."/>
            <person name="Palau J."/>
            <person name="Alvarez F."/>
            <person name="Benetti S."/>
            <person name="Anchat E."/>
            <person name="Vescina C."/>
            <person name="Ferreras J."/>
            <person name="Lasch P."/>
            <person name="Lagares A."/>
            <person name="Zorreguieta A."/>
            <person name="Yantorno O."/>
            <person name="Bosch A."/>
        </authorList>
    </citation>
    <scope>NUCLEOTIDE SEQUENCE [LARGE SCALE GENOMIC DNA]</scope>
    <source>
        <strain evidence="1 2">CAMPA 1040</strain>
    </source>
</reference>
<keyword evidence="2" id="KW-1185">Reference proteome</keyword>
<dbReference type="Pfam" id="PF13561">
    <property type="entry name" value="adh_short_C2"/>
    <property type="match status" value="1"/>
</dbReference>
<name>A0A1X1P7L1_9BURK</name>
<dbReference type="Proteomes" id="UP000193146">
    <property type="component" value="Unassembled WGS sequence"/>
</dbReference>
<dbReference type="AlphaFoldDB" id="A0A1X1P7L1"/>
<evidence type="ECO:0000313" key="1">
    <source>
        <dbReference type="EMBL" id="ORT80981.1"/>
    </source>
</evidence>
<accession>A0A1X1P7L1</accession>
<proteinExistence type="predicted"/>
<organism evidence="1 2">
    <name type="scientific">Burkholderia puraquae</name>
    <dbReference type="NCBI Taxonomy" id="1904757"/>
    <lineage>
        <taxon>Bacteria</taxon>
        <taxon>Pseudomonadati</taxon>
        <taxon>Pseudomonadota</taxon>
        <taxon>Betaproteobacteria</taxon>
        <taxon>Burkholderiales</taxon>
        <taxon>Burkholderiaceae</taxon>
        <taxon>Burkholderia</taxon>
        <taxon>Burkholderia cepacia complex</taxon>
    </lineage>
</organism>
<protein>
    <submittedName>
        <fullName evidence="1">Uncharacterized protein</fullName>
    </submittedName>
</protein>
<dbReference type="Gene3D" id="3.40.50.720">
    <property type="entry name" value="NAD(P)-binding Rossmann-like Domain"/>
    <property type="match status" value="1"/>
</dbReference>
<dbReference type="InterPro" id="IPR002347">
    <property type="entry name" value="SDR_fam"/>
</dbReference>
<evidence type="ECO:0000313" key="2">
    <source>
        <dbReference type="Proteomes" id="UP000193146"/>
    </source>
</evidence>
<comment type="caution">
    <text evidence="1">The sequence shown here is derived from an EMBL/GenBank/DDBJ whole genome shotgun (WGS) entry which is preliminary data.</text>
</comment>